<dbReference type="InterPro" id="IPR011990">
    <property type="entry name" value="TPR-like_helical_dom_sf"/>
</dbReference>
<feature type="compositionally biased region" description="Low complexity" evidence="1">
    <location>
        <begin position="66"/>
        <end position="76"/>
    </location>
</feature>
<evidence type="ECO:0000313" key="2">
    <source>
        <dbReference type="EMBL" id="CAB9504011.1"/>
    </source>
</evidence>
<gene>
    <name evidence="2" type="ORF">SEMRO_183_G079620.1</name>
</gene>
<dbReference type="AlphaFoldDB" id="A0A9N8H7K4"/>
<dbReference type="Proteomes" id="UP001153069">
    <property type="component" value="Unassembled WGS sequence"/>
</dbReference>
<keyword evidence="3" id="KW-1185">Reference proteome</keyword>
<protein>
    <submittedName>
        <fullName evidence="2">Uncharacterized protein</fullName>
    </submittedName>
</protein>
<sequence>MTSVTSRRLNPRESIFDWNNHASLALQKGSYDEAAFIYTQILARLRAQAMANAGVAHRTRNRVKLRASASASASTRSSRRNGSAVASTDQLSLTLLSVPANSSHKPASAPDGPSGLSGAGALNHFAIYDQAFTTIFRRPEQAQDLNSRRLIAAFAYYNLGLCLHYKEFANKTYKLTELGAAQRSYLKALKILAAYRDPGQTENLLQLVLALYNNLGHLYVHLSDFQQSACCHRRIQHLLALPRLPTVLPMNVRDWNFFQHSLAHFPTAAISPAA</sequence>
<dbReference type="SUPFAM" id="SSF48452">
    <property type="entry name" value="TPR-like"/>
    <property type="match status" value="1"/>
</dbReference>
<name>A0A9N8H7K4_9STRA</name>
<feature type="region of interest" description="Disordered" evidence="1">
    <location>
        <begin position="65"/>
        <end position="88"/>
    </location>
</feature>
<dbReference type="EMBL" id="CAICTM010000182">
    <property type="protein sequence ID" value="CAB9504011.1"/>
    <property type="molecule type" value="Genomic_DNA"/>
</dbReference>
<comment type="caution">
    <text evidence="2">The sequence shown here is derived from an EMBL/GenBank/DDBJ whole genome shotgun (WGS) entry which is preliminary data.</text>
</comment>
<proteinExistence type="predicted"/>
<reference evidence="2" key="1">
    <citation type="submission" date="2020-06" db="EMBL/GenBank/DDBJ databases">
        <authorList>
            <consortium name="Plant Systems Biology data submission"/>
        </authorList>
    </citation>
    <scope>NUCLEOTIDE SEQUENCE</scope>
    <source>
        <strain evidence="2">D6</strain>
    </source>
</reference>
<dbReference type="Gene3D" id="1.25.40.10">
    <property type="entry name" value="Tetratricopeptide repeat domain"/>
    <property type="match status" value="1"/>
</dbReference>
<evidence type="ECO:0000313" key="3">
    <source>
        <dbReference type="Proteomes" id="UP001153069"/>
    </source>
</evidence>
<evidence type="ECO:0000256" key="1">
    <source>
        <dbReference type="SAM" id="MobiDB-lite"/>
    </source>
</evidence>
<accession>A0A9N8H7K4</accession>
<organism evidence="2 3">
    <name type="scientific">Seminavis robusta</name>
    <dbReference type="NCBI Taxonomy" id="568900"/>
    <lineage>
        <taxon>Eukaryota</taxon>
        <taxon>Sar</taxon>
        <taxon>Stramenopiles</taxon>
        <taxon>Ochrophyta</taxon>
        <taxon>Bacillariophyta</taxon>
        <taxon>Bacillariophyceae</taxon>
        <taxon>Bacillariophycidae</taxon>
        <taxon>Naviculales</taxon>
        <taxon>Naviculaceae</taxon>
        <taxon>Seminavis</taxon>
    </lineage>
</organism>